<evidence type="ECO:0000313" key="2">
    <source>
        <dbReference type="Proteomes" id="UP000095283"/>
    </source>
</evidence>
<protein>
    <submittedName>
        <fullName evidence="3">G_PROTEIN_RECEP_F1_2 domain-containing protein</fullName>
    </submittedName>
</protein>
<keyword evidence="1" id="KW-1133">Transmembrane helix</keyword>
<keyword evidence="1" id="KW-0812">Transmembrane</keyword>
<dbReference type="AlphaFoldDB" id="A0A1I7X3Q5"/>
<feature type="transmembrane region" description="Helical" evidence="1">
    <location>
        <begin position="32"/>
        <end position="54"/>
    </location>
</feature>
<evidence type="ECO:0000256" key="1">
    <source>
        <dbReference type="SAM" id="Phobius"/>
    </source>
</evidence>
<organism evidence="2 3">
    <name type="scientific">Heterorhabditis bacteriophora</name>
    <name type="common">Entomopathogenic nematode worm</name>
    <dbReference type="NCBI Taxonomy" id="37862"/>
    <lineage>
        <taxon>Eukaryota</taxon>
        <taxon>Metazoa</taxon>
        <taxon>Ecdysozoa</taxon>
        <taxon>Nematoda</taxon>
        <taxon>Chromadorea</taxon>
        <taxon>Rhabditida</taxon>
        <taxon>Rhabditina</taxon>
        <taxon>Rhabditomorpha</taxon>
        <taxon>Strongyloidea</taxon>
        <taxon>Heterorhabditidae</taxon>
        <taxon>Heterorhabditis</taxon>
    </lineage>
</organism>
<keyword evidence="1" id="KW-0472">Membrane</keyword>
<dbReference type="Proteomes" id="UP000095283">
    <property type="component" value="Unplaced"/>
</dbReference>
<dbReference type="WBParaSite" id="Hba_12009">
    <property type="protein sequence ID" value="Hba_12009"/>
    <property type="gene ID" value="Hba_12009"/>
</dbReference>
<feature type="transmembrane region" description="Helical" evidence="1">
    <location>
        <begin position="134"/>
        <end position="152"/>
    </location>
</feature>
<reference evidence="3" key="1">
    <citation type="submission" date="2016-11" db="UniProtKB">
        <authorList>
            <consortium name="WormBaseParasite"/>
        </authorList>
    </citation>
    <scope>IDENTIFICATION</scope>
</reference>
<sequence length="178" mass="20375">MKALMLSMTHTYNLLDLNYIIKIGSSVIQDTAFIIVPVLTLWNLIPLLYYDILIEPISSEQITIPDVRRRLTRGVHFTICWAGLQVVVAVMHIVIICYTGMTTNETISCFVHKMSTQFMWGMTVWRAFPLERTTFFTLVSVIVTYSFLLLKLKDNPAVKPIMRSFVLENGTSYTTSPD</sequence>
<feature type="transmembrane region" description="Helical" evidence="1">
    <location>
        <begin position="75"/>
        <end position="101"/>
    </location>
</feature>
<keyword evidence="2" id="KW-1185">Reference proteome</keyword>
<proteinExistence type="predicted"/>
<name>A0A1I7X3Q5_HETBA</name>
<evidence type="ECO:0000313" key="3">
    <source>
        <dbReference type="WBParaSite" id="Hba_12009"/>
    </source>
</evidence>
<accession>A0A1I7X3Q5</accession>